<dbReference type="GO" id="GO:0005829">
    <property type="term" value="C:cytosol"/>
    <property type="evidence" value="ECO:0007669"/>
    <property type="project" value="TreeGrafter"/>
</dbReference>
<gene>
    <name evidence="5" type="ORF">ASILVAE211_18460</name>
</gene>
<dbReference type="EMBL" id="JAESVB010000011">
    <property type="protein sequence ID" value="MCB8877185.1"/>
    <property type="molecule type" value="Genomic_DNA"/>
</dbReference>
<accession>A0A964E061</accession>
<dbReference type="RefSeq" id="WP_227322840.1">
    <property type="nucleotide sequence ID" value="NZ_JAESVB010000011.1"/>
</dbReference>
<keyword evidence="1" id="KW-0805">Transcription regulation</keyword>
<dbReference type="PANTHER" id="PTHR47894">
    <property type="entry name" value="HTH-TYPE TRANSCRIPTIONAL REGULATOR GADX"/>
    <property type="match status" value="1"/>
</dbReference>
<evidence type="ECO:0000313" key="6">
    <source>
        <dbReference type="Proteomes" id="UP000708298"/>
    </source>
</evidence>
<dbReference type="AlphaFoldDB" id="A0A964E061"/>
<evidence type="ECO:0000256" key="3">
    <source>
        <dbReference type="ARBA" id="ARBA00023163"/>
    </source>
</evidence>
<keyword evidence="3" id="KW-0804">Transcription</keyword>
<dbReference type="InterPro" id="IPR018060">
    <property type="entry name" value="HTH_AraC"/>
</dbReference>
<dbReference type="GO" id="GO:0000976">
    <property type="term" value="F:transcription cis-regulatory region binding"/>
    <property type="evidence" value="ECO:0007669"/>
    <property type="project" value="TreeGrafter"/>
</dbReference>
<reference evidence="5" key="2">
    <citation type="submission" date="2021-01" db="EMBL/GenBank/DDBJ databases">
        <authorList>
            <person name="Mieszkin S."/>
            <person name="Pouder E."/>
            <person name="Alain K."/>
        </authorList>
    </citation>
    <scope>NUCLEOTIDE SEQUENCE</scope>
    <source>
        <strain evidence="5">HW T2.11</strain>
    </source>
</reference>
<evidence type="ECO:0000256" key="1">
    <source>
        <dbReference type="ARBA" id="ARBA00023015"/>
    </source>
</evidence>
<name>A0A964E061_9PROT</name>
<dbReference type="Pfam" id="PF12833">
    <property type="entry name" value="HTH_18"/>
    <property type="match status" value="1"/>
</dbReference>
<protein>
    <submittedName>
        <fullName evidence="5">AraC family transcriptional regulator ligand-binding domain-containing protein</fullName>
    </submittedName>
</protein>
<dbReference type="GO" id="GO:0003700">
    <property type="term" value="F:DNA-binding transcription factor activity"/>
    <property type="evidence" value="ECO:0007669"/>
    <property type="project" value="InterPro"/>
</dbReference>
<keyword evidence="2" id="KW-0238">DNA-binding</keyword>
<comment type="caution">
    <text evidence="5">The sequence shown here is derived from an EMBL/GenBank/DDBJ whole genome shotgun (WGS) entry which is preliminary data.</text>
</comment>
<dbReference type="InterPro" id="IPR009057">
    <property type="entry name" value="Homeodomain-like_sf"/>
</dbReference>
<dbReference type="Gene3D" id="1.10.10.60">
    <property type="entry name" value="Homeodomain-like"/>
    <property type="match status" value="1"/>
</dbReference>
<feature type="domain" description="HTH araC/xylS-type" evidence="4">
    <location>
        <begin position="263"/>
        <end position="361"/>
    </location>
</feature>
<organism evidence="5 6">
    <name type="scientific">Acidisoma silvae</name>
    <dbReference type="NCBI Taxonomy" id="2802396"/>
    <lineage>
        <taxon>Bacteria</taxon>
        <taxon>Pseudomonadati</taxon>
        <taxon>Pseudomonadota</taxon>
        <taxon>Alphaproteobacteria</taxon>
        <taxon>Acetobacterales</taxon>
        <taxon>Acidocellaceae</taxon>
        <taxon>Acidisoma</taxon>
    </lineage>
</organism>
<dbReference type="SMART" id="SM00342">
    <property type="entry name" value="HTH_ARAC"/>
    <property type="match status" value="1"/>
</dbReference>
<dbReference type="SUPFAM" id="SSF46689">
    <property type="entry name" value="Homeodomain-like"/>
    <property type="match status" value="1"/>
</dbReference>
<dbReference type="InterPro" id="IPR032687">
    <property type="entry name" value="AraC-type_N"/>
</dbReference>
<dbReference type="PANTHER" id="PTHR47894:SF4">
    <property type="entry name" value="HTH-TYPE TRANSCRIPTIONAL REGULATOR GADX"/>
    <property type="match status" value="1"/>
</dbReference>
<dbReference type="PROSITE" id="PS01124">
    <property type="entry name" value="HTH_ARAC_FAMILY_2"/>
    <property type="match status" value="1"/>
</dbReference>
<dbReference type="Proteomes" id="UP000708298">
    <property type="component" value="Unassembled WGS sequence"/>
</dbReference>
<evidence type="ECO:0000259" key="4">
    <source>
        <dbReference type="PROSITE" id="PS01124"/>
    </source>
</evidence>
<keyword evidence="6" id="KW-1185">Reference proteome</keyword>
<evidence type="ECO:0000313" key="5">
    <source>
        <dbReference type="EMBL" id="MCB8877185.1"/>
    </source>
</evidence>
<sequence>MSHISASGLNFLAGDAYARALPKGSYLADISEGQSGLLAQALCHHISASLNGLRDRLGLDAGGNQPLHALSEHVSTSTQIGERLKNAAWSLRDPLLPARIGLDFPFIDLIRPLVNFQSAPVLITVLKQLCAYFTHFQGDGRLSLSLDRDGALLEYEHRNALDWRRIPVTELMIASLTRLMRTLLPRPFWPQEVLISHLGGASPGQATQIFGIPVAFGATSYTAIRIPRPALHHRCLLPEDAELSSIYTSTETIQALPYRAFVPTVAFYFRRYVYNPTGGMTTVARHMGMSRASLARRLADQNVTFSDIIFYMMMSGARYYIEATDVPMAVLASRLRYSEHAAFTRAFTRTFGCSPMEYRRLSQTRALATSF</sequence>
<evidence type="ECO:0000256" key="2">
    <source>
        <dbReference type="ARBA" id="ARBA00023125"/>
    </source>
</evidence>
<proteinExistence type="predicted"/>
<dbReference type="Pfam" id="PF12625">
    <property type="entry name" value="Arabinose_bd"/>
    <property type="match status" value="1"/>
</dbReference>
<reference evidence="5" key="1">
    <citation type="journal article" date="2021" name="Microorganisms">
        <title>Acidisoma silvae sp. nov. and Acidisomacellulosilytica sp. nov., Two Acidophilic Bacteria Isolated from Decaying Wood, Hydrolyzing Cellulose and Producing Poly-3-hydroxybutyrate.</title>
        <authorList>
            <person name="Mieszkin S."/>
            <person name="Pouder E."/>
            <person name="Uroz S."/>
            <person name="Simon-Colin C."/>
            <person name="Alain K."/>
        </authorList>
    </citation>
    <scope>NUCLEOTIDE SEQUENCE</scope>
    <source>
        <strain evidence="5">HW T2.11</strain>
    </source>
</reference>